<reference evidence="1" key="1">
    <citation type="submission" date="2022-04" db="EMBL/GenBank/DDBJ databases">
        <title>Jade perch genome.</title>
        <authorList>
            <person name="Chao B."/>
        </authorList>
    </citation>
    <scope>NUCLEOTIDE SEQUENCE</scope>
    <source>
        <strain evidence="1">CB-2022</strain>
    </source>
</reference>
<evidence type="ECO:0000313" key="1">
    <source>
        <dbReference type="EMBL" id="KAI3373122.1"/>
    </source>
</evidence>
<accession>A0ACB8WYM6</accession>
<dbReference type="EMBL" id="CM041534">
    <property type="protein sequence ID" value="KAI3373122.1"/>
    <property type="molecule type" value="Genomic_DNA"/>
</dbReference>
<gene>
    <name evidence="1" type="ORF">L3Q82_006361</name>
</gene>
<dbReference type="Proteomes" id="UP000831701">
    <property type="component" value="Chromosome 4"/>
</dbReference>
<organism evidence="1 2">
    <name type="scientific">Scortum barcoo</name>
    <name type="common">barcoo grunter</name>
    <dbReference type="NCBI Taxonomy" id="214431"/>
    <lineage>
        <taxon>Eukaryota</taxon>
        <taxon>Metazoa</taxon>
        <taxon>Chordata</taxon>
        <taxon>Craniata</taxon>
        <taxon>Vertebrata</taxon>
        <taxon>Euteleostomi</taxon>
        <taxon>Actinopterygii</taxon>
        <taxon>Neopterygii</taxon>
        <taxon>Teleostei</taxon>
        <taxon>Neoteleostei</taxon>
        <taxon>Acanthomorphata</taxon>
        <taxon>Eupercaria</taxon>
        <taxon>Centrarchiformes</taxon>
        <taxon>Terapontoidei</taxon>
        <taxon>Terapontidae</taxon>
        <taxon>Scortum</taxon>
    </lineage>
</organism>
<comment type="caution">
    <text evidence="1">The sequence shown here is derived from an EMBL/GenBank/DDBJ whole genome shotgun (WGS) entry which is preliminary data.</text>
</comment>
<sequence length="598" mass="66944">MLDLMWLECVSSSLQDEGIDAMDWPARSPDLNPIEHIWDIMSRSIHQRHVAPQTVQELADALVQAGQRTGLGLCGLVPLERLQINAGKTKEVLLDYAANKINRPLGPAVQVSKFIPSNHTKCQDHLEESCRERAWPMIGRAGPVPPVQGKTRDSTLGAQRGARLKDSSGLRRNPGGEVTTVLQRNDPREGGVRQGRHRPSAGRHSGPEGGLLINTDGGSGRGAQGLALDHSAEHQDDREGRSEERPDETVPAIFKSPRRLIVWGEGIRTWSPAMQKYFIDEMPTYNVGCNIEALISPNKKYDAVVKMTANVLGIESILENPETRAAGQYIRNLSEKRLTQSQPIGDNGKREGRRPPVKKVVKVVVRTGWKKPQGASDEERQPLPTTELGRFGDQVGFKAYHWIGDPWDTSMAHALLVLTDDNLKVRNRTFRTQLADRAGKKFQDEVEERRTRRLGEAEEQRQVVMISGNRLPYYAVMCLPIEEYPGKEKSPAYREDMLKALNRGVDSRAKEFHLRRVVICVDGLRSGHMQWEEAEKTAMALVNLHMRMPGLKGSVNELVSKTRPRTKAESPGGSHISKTRPRRTKAESPDLPVREERK</sequence>
<proteinExistence type="predicted"/>
<evidence type="ECO:0000313" key="2">
    <source>
        <dbReference type="Proteomes" id="UP000831701"/>
    </source>
</evidence>
<keyword evidence="2" id="KW-1185">Reference proteome</keyword>
<protein>
    <submittedName>
        <fullName evidence="1">Uncharacterized protein</fullName>
    </submittedName>
</protein>
<name>A0ACB8WYM6_9TELE</name>